<dbReference type="EMBL" id="BGZK01000125">
    <property type="protein sequence ID" value="GBP21061.1"/>
    <property type="molecule type" value="Genomic_DNA"/>
</dbReference>
<sequence length="116" mass="12758">MHKLVPDVTSTFNTKIEVVETCEESYRDVIYRRSAATSGGFDVDGARDARGGHGARDACNDGDSNREGAHATPPPLIHEKARYLGPTQTHWKNHQLGSQLLIADETQARSRENGKN</sequence>
<name>A0A4C1U434_EUMVA</name>
<evidence type="ECO:0000256" key="1">
    <source>
        <dbReference type="SAM" id="MobiDB-lite"/>
    </source>
</evidence>
<accession>A0A4C1U434</accession>
<feature type="region of interest" description="Disordered" evidence="1">
    <location>
        <begin position="40"/>
        <end position="76"/>
    </location>
</feature>
<protein>
    <submittedName>
        <fullName evidence="2">Uncharacterized protein</fullName>
    </submittedName>
</protein>
<reference evidence="2 3" key="1">
    <citation type="journal article" date="2019" name="Commun. Biol.">
        <title>The bagworm genome reveals a unique fibroin gene that provides high tensile strength.</title>
        <authorList>
            <person name="Kono N."/>
            <person name="Nakamura H."/>
            <person name="Ohtoshi R."/>
            <person name="Tomita M."/>
            <person name="Numata K."/>
            <person name="Arakawa K."/>
        </authorList>
    </citation>
    <scope>NUCLEOTIDE SEQUENCE [LARGE SCALE GENOMIC DNA]</scope>
</reference>
<organism evidence="2 3">
    <name type="scientific">Eumeta variegata</name>
    <name type="common">Bagworm moth</name>
    <name type="synonym">Eumeta japonica</name>
    <dbReference type="NCBI Taxonomy" id="151549"/>
    <lineage>
        <taxon>Eukaryota</taxon>
        <taxon>Metazoa</taxon>
        <taxon>Ecdysozoa</taxon>
        <taxon>Arthropoda</taxon>
        <taxon>Hexapoda</taxon>
        <taxon>Insecta</taxon>
        <taxon>Pterygota</taxon>
        <taxon>Neoptera</taxon>
        <taxon>Endopterygota</taxon>
        <taxon>Lepidoptera</taxon>
        <taxon>Glossata</taxon>
        <taxon>Ditrysia</taxon>
        <taxon>Tineoidea</taxon>
        <taxon>Psychidae</taxon>
        <taxon>Oiketicinae</taxon>
        <taxon>Eumeta</taxon>
    </lineage>
</organism>
<dbReference type="Proteomes" id="UP000299102">
    <property type="component" value="Unassembled WGS sequence"/>
</dbReference>
<keyword evidence="3" id="KW-1185">Reference proteome</keyword>
<evidence type="ECO:0000313" key="2">
    <source>
        <dbReference type="EMBL" id="GBP21061.1"/>
    </source>
</evidence>
<feature type="compositionally biased region" description="Basic and acidic residues" evidence="1">
    <location>
        <begin position="44"/>
        <end position="69"/>
    </location>
</feature>
<evidence type="ECO:0000313" key="3">
    <source>
        <dbReference type="Proteomes" id="UP000299102"/>
    </source>
</evidence>
<proteinExistence type="predicted"/>
<comment type="caution">
    <text evidence="2">The sequence shown here is derived from an EMBL/GenBank/DDBJ whole genome shotgun (WGS) entry which is preliminary data.</text>
</comment>
<dbReference type="AlphaFoldDB" id="A0A4C1U434"/>
<gene>
    <name evidence="2" type="ORF">EVAR_11092_1</name>
</gene>